<proteinExistence type="predicted"/>
<organism evidence="7 8">
    <name type="scientific">Cyprinus carpio</name>
    <name type="common">Common carp</name>
    <dbReference type="NCBI Taxonomy" id="7962"/>
    <lineage>
        <taxon>Eukaryota</taxon>
        <taxon>Metazoa</taxon>
        <taxon>Chordata</taxon>
        <taxon>Craniata</taxon>
        <taxon>Vertebrata</taxon>
        <taxon>Euteleostomi</taxon>
        <taxon>Actinopterygii</taxon>
        <taxon>Neopterygii</taxon>
        <taxon>Teleostei</taxon>
        <taxon>Ostariophysi</taxon>
        <taxon>Cypriniformes</taxon>
        <taxon>Cyprinidae</taxon>
        <taxon>Cyprininae</taxon>
        <taxon>Cyprinus</taxon>
    </lineage>
</organism>
<dbReference type="InterPro" id="IPR051287">
    <property type="entry name" value="TCR_variable_region"/>
</dbReference>
<keyword evidence="5" id="KW-0391">Immunity</keyword>
<dbReference type="InterPro" id="IPR013106">
    <property type="entry name" value="Ig_V-set"/>
</dbReference>
<evidence type="ECO:0000256" key="4">
    <source>
        <dbReference type="ARBA" id="ARBA00023319"/>
    </source>
</evidence>
<dbReference type="SMART" id="SM00409">
    <property type="entry name" value="IG"/>
    <property type="match status" value="1"/>
</dbReference>
<evidence type="ECO:0000313" key="7">
    <source>
        <dbReference type="Ensembl" id="ENSCCRP00015034806.1"/>
    </source>
</evidence>
<dbReference type="InterPro" id="IPR013783">
    <property type="entry name" value="Ig-like_fold"/>
</dbReference>
<accession>A0A8C1UCJ4</accession>
<keyword evidence="5" id="KW-1279">T cell receptor</keyword>
<dbReference type="InterPro" id="IPR036179">
    <property type="entry name" value="Ig-like_dom_sf"/>
</dbReference>
<dbReference type="GO" id="GO:0042101">
    <property type="term" value="C:T cell receptor complex"/>
    <property type="evidence" value="ECO:0007669"/>
    <property type="project" value="UniProtKB-KW"/>
</dbReference>
<evidence type="ECO:0000256" key="5">
    <source>
        <dbReference type="ARBA" id="ARBA00043266"/>
    </source>
</evidence>
<dbReference type="InterPro" id="IPR007110">
    <property type="entry name" value="Ig-like_dom"/>
</dbReference>
<dbReference type="GO" id="GO:0002250">
    <property type="term" value="P:adaptive immune response"/>
    <property type="evidence" value="ECO:0007669"/>
    <property type="project" value="UniProtKB-KW"/>
</dbReference>
<dbReference type="SMART" id="SM00406">
    <property type="entry name" value="IGv"/>
    <property type="match status" value="1"/>
</dbReference>
<protein>
    <submittedName>
        <fullName evidence="7">T-cell receptor alpha/delta variable 29.0</fullName>
    </submittedName>
</protein>
<evidence type="ECO:0000313" key="8">
    <source>
        <dbReference type="Proteomes" id="UP000694700"/>
    </source>
</evidence>
<dbReference type="PANTHER" id="PTHR19367:SF18">
    <property type="entry name" value="T CELL RECEPTOR ALPHA VARIABLE 16"/>
    <property type="match status" value="1"/>
</dbReference>
<dbReference type="Proteomes" id="UP000694700">
    <property type="component" value="Unplaced"/>
</dbReference>
<evidence type="ECO:0000256" key="2">
    <source>
        <dbReference type="ARBA" id="ARBA00023130"/>
    </source>
</evidence>
<sequence length="202" mass="23421">MFYLVTASFAQDHSNSVTQPRKVQTATAGETVTIDCTYKTNAFPTLYWYQYKVNQAPKYMLKRYAGSNPRFSGKVTEKKTHVDLEISSVKMKDSALYYCALEPTVTGNTTTLYKNLTYVTHPVGSLLIIQEISADICLCYNLLKNIYHILIYNLWYFSVEPIELYLRMHVVYTSNQKKENNVKVAQTYLQLYFKININKCYS</sequence>
<name>A0A8C1UCJ4_CYPCA</name>
<dbReference type="Ensembl" id="ENSCCRT00015036026.1">
    <property type="protein sequence ID" value="ENSCCRP00015034806.1"/>
    <property type="gene ID" value="ENSCCRG00015014508.1"/>
</dbReference>
<keyword evidence="3" id="KW-0675">Receptor</keyword>
<dbReference type="Pfam" id="PF07686">
    <property type="entry name" value="V-set"/>
    <property type="match status" value="1"/>
</dbReference>
<dbReference type="PANTHER" id="PTHR19367">
    <property type="entry name" value="T-CELL RECEPTOR ALPHA CHAIN V REGION"/>
    <property type="match status" value="1"/>
</dbReference>
<keyword evidence="1" id="KW-0732">Signal</keyword>
<evidence type="ECO:0000256" key="1">
    <source>
        <dbReference type="ARBA" id="ARBA00022729"/>
    </source>
</evidence>
<keyword evidence="2" id="KW-1064">Adaptive immunity</keyword>
<dbReference type="PROSITE" id="PS50835">
    <property type="entry name" value="IG_LIKE"/>
    <property type="match status" value="1"/>
</dbReference>
<dbReference type="InterPro" id="IPR003599">
    <property type="entry name" value="Ig_sub"/>
</dbReference>
<dbReference type="Gene3D" id="2.60.40.10">
    <property type="entry name" value="Immunoglobulins"/>
    <property type="match status" value="1"/>
</dbReference>
<evidence type="ECO:0000259" key="6">
    <source>
        <dbReference type="PROSITE" id="PS50835"/>
    </source>
</evidence>
<evidence type="ECO:0000256" key="3">
    <source>
        <dbReference type="ARBA" id="ARBA00023170"/>
    </source>
</evidence>
<reference evidence="7" key="1">
    <citation type="submission" date="2025-08" db="UniProtKB">
        <authorList>
            <consortium name="Ensembl"/>
        </authorList>
    </citation>
    <scope>IDENTIFICATION</scope>
</reference>
<dbReference type="SUPFAM" id="SSF48726">
    <property type="entry name" value="Immunoglobulin"/>
    <property type="match status" value="1"/>
</dbReference>
<feature type="domain" description="Ig-like" evidence="6">
    <location>
        <begin position="14"/>
        <end position="117"/>
    </location>
</feature>
<dbReference type="AlphaFoldDB" id="A0A8C1UCJ4"/>
<keyword evidence="4" id="KW-0393">Immunoglobulin domain</keyword>